<proteinExistence type="predicted"/>
<evidence type="ECO:0000313" key="1">
    <source>
        <dbReference type="EMBL" id="RSD26382.1"/>
    </source>
</evidence>
<dbReference type="Proteomes" id="UP000267081">
    <property type="component" value="Unassembled WGS sequence"/>
</dbReference>
<name>A0A427TPZ4_9PSEU</name>
<dbReference type="AlphaFoldDB" id="A0A427TPZ4"/>
<evidence type="ECO:0000313" key="2">
    <source>
        <dbReference type="Proteomes" id="UP000267081"/>
    </source>
</evidence>
<sequence length="116" mass="12299">MKATVKRSRPGLVKGRDGKSRWSAELLREQLAKYTASLIESRDVSAARAAEARDGDAVLVLGVYEGEAKAYAHALSLLSIMTLEEFGDDPGAGQRAAKLKELADNRAARLAAGGDA</sequence>
<keyword evidence="2" id="KW-1185">Reference proteome</keyword>
<dbReference type="RefSeq" id="WP_125305639.1">
    <property type="nucleotide sequence ID" value="NZ_RSEC01000006.1"/>
</dbReference>
<accession>A0A427TPZ4</accession>
<comment type="caution">
    <text evidence="1">The sequence shown here is derived from an EMBL/GenBank/DDBJ whole genome shotgun (WGS) entry which is preliminary data.</text>
</comment>
<protein>
    <submittedName>
        <fullName evidence="1">Uncharacterized protein</fullName>
    </submittedName>
</protein>
<dbReference type="EMBL" id="RSEC01000006">
    <property type="protein sequence ID" value="RSD26382.1"/>
    <property type="molecule type" value="Genomic_DNA"/>
</dbReference>
<gene>
    <name evidence="1" type="ORF">EIY87_00525</name>
</gene>
<reference evidence="1 2" key="1">
    <citation type="submission" date="2018-12" db="EMBL/GenBank/DDBJ databases">
        <title>Amycolatopsis eburnea sp. nov. actinomycete associate with arbuscular mycorrhiza fungal spore.</title>
        <authorList>
            <person name="Lumyong S."/>
            <person name="Chaiya L."/>
        </authorList>
    </citation>
    <scope>NUCLEOTIDE SEQUENCE [LARGE SCALE GENOMIC DNA]</scope>
    <source>
        <strain evidence="1 2">GLM-1</strain>
    </source>
</reference>
<organism evidence="1 2">
    <name type="scientific">Amycolatopsis eburnea</name>
    <dbReference type="NCBI Taxonomy" id="2267691"/>
    <lineage>
        <taxon>Bacteria</taxon>
        <taxon>Bacillati</taxon>
        <taxon>Actinomycetota</taxon>
        <taxon>Actinomycetes</taxon>
        <taxon>Pseudonocardiales</taxon>
        <taxon>Pseudonocardiaceae</taxon>
        <taxon>Amycolatopsis</taxon>
    </lineage>
</organism>